<dbReference type="AlphaFoldDB" id="A0A8I0LAG7"/>
<name>A0A8I0LAG7_9CORY</name>
<dbReference type="Gene3D" id="2.120.10.30">
    <property type="entry name" value="TolB, C-terminal domain"/>
    <property type="match status" value="1"/>
</dbReference>
<proteinExistence type="predicted"/>
<feature type="signal peptide" evidence="1">
    <location>
        <begin position="1"/>
        <end position="28"/>
    </location>
</feature>
<evidence type="ECO:0000256" key="1">
    <source>
        <dbReference type="SAM" id="SignalP"/>
    </source>
</evidence>
<gene>
    <name evidence="2" type="ORF">H9627_05145</name>
</gene>
<accession>A0A8I0LAG7</accession>
<evidence type="ECO:0000313" key="3">
    <source>
        <dbReference type="Proteomes" id="UP000650224"/>
    </source>
</evidence>
<dbReference type="RefSeq" id="WP_191732951.1">
    <property type="nucleotide sequence ID" value="NZ_JACSPR010000003.1"/>
</dbReference>
<comment type="caution">
    <text evidence="2">The sequence shown here is derived from an EMBL/GenBank/DDBJ whole genome shotgun (WGS) entry which is preliminary data.</text>
</comment>
<keyword evidence="3" id="KW-1185">Reference proteome</keyword>
<reference evidence="2 3" key="1">
    <citation type="submission" date="2020-08" db="EMBL/GenBank/DDBJ databases">
        <title>A Genomic Blueprint of the Chicken Gut Microbiome.</title>
        <authorList>
            <person name="Gilroy R."/>
            <person name="Ravi A."/>
            <person name="Getino M."/>
            <person name="Pursley I."/>
            <person name="Horton D.L."/>
            <person name="Alikhan N.-F."/>
            <person name="Baker D."/>
            <person name="Gharbi K."/>
            <person name="Hall N."/>
            <person name="Watson M."/>
            <person name="Adriaenssens E.M."/>
            <person name="Foster-Nyarko E."/>
            <person name="Jarju S."/>
            <person name="Secka A."/>
            <person name="Antonio M."/>
            <person name="Oren A."/>
            <person name="Chaudhuri R."/>
            <person name="La Ragione R.M."/>
            <person name="Hildebrand F."/>
            <person name="Pallen M.J."/>
        </authorList>
    </citation>
    <scope>NUCLEOTIDE SEQUENCE [LARGE SCALE GENOMIC DNA]</scope>
    <source>
        <strain evidence="2 3">Sa1YVA5</strain>
    </source>
</reference>
<dbReference type="InterPro" id="IPR051288">
    <property type="entry name" value="Serum_paraoxonase/arylesterase"/>
</dbReference>
<dbReference type="Proteomes" id="UP000650224">
    <property type="component" value="Unassembled WGS sequence"/>
</dbReference>
<protein>
    <submittedName>
        <fullName evidence="2">SMP-30/gluconolactonase/LRE family protein</fullName>
    </submittedName>
</protein>
<keyword evidence="1" id="KW-0732">Signal</keyword>
<dbReference type="EMBL" id="JACSPR010000003">
    <property type="protein sequence ID" value="MBD8029717.1"/>
    <property type="molecule type" value="Genomic_DNA"/>
</dbReference>
<dbReference type="PROSITE" id="PS51257">
    <property type="entry name" value="PROKAR_LIPOPROTEIN"/>
    <property type="match status" value="1"/>
</dbReference>
<dbReference type="PANTHER" id="PTHR11799:SF12">
    <property type="entry name" value="PARAOXONASE-RELATED"/>
    <property type="match status" value="1"/>
</dbReference>
<evidence type="ECO:0000313" key="2">
    <source>
        <dbReference type="EMBL" id="MBD8029717.1"/>
    </source>
</evidence>
<organism evidence="2 3">
    <name type="scientific">Corynebacterium gallinarum</name>
    <dbReference type="NCBI Taxonomy" id="2762214"/>
    <lineage>
        <taxon>Bacteria</taxon>
        <taxon>Bacillati</taxon>
        <taxon>Actinomycetota</taxon>
        <taxon>Actinomycetes</taxon>
        <taxon>Mycobacteriales</taxon>
        <taxon>Corynebacteriaceae</taxon>
        <taxon>Corynebacterium</taxon>
    </lineage>
</organism>
<dbReference type="InterPro" id="IPR011042">
    <property type="entry name" value="6-blade_b-propeller_TolB-like"/>
</dbReference>
<dbReference type="SUPFAM" id="SSF63829">
    <property type="entry name" value="Calcium-dependent phosphotriesterase"/>
    <property type="match status" value="1"/>
</dbReference>
<feature type="chain" id="PRO_5034023773" evidence="1">
    <location>
        <begin position="29"/>
        <end position="391"/>
    </location>
</feature>
<dbReference type="PANTHER" id="PTHR11799">
    <property type="entry name" value="PARAOXONASE"/>
    <property type="match status" value="1"/>
</dbReference>
<sequence length="391" mass="40993">MRLHRLIPTAAALTGLLVLSACSPSGEADSTATAIDTVTETATATSTGTVTTGASQSTTTQAQQVAWTETLLDGPTKPEDLVLLESGTVFLSGMSENPGSEDGGAGSLHAVDPETGELTNVWTAENITEAHDTATFGECEGPLDPSVAAPHGLGAETAEDGTEYLYVVNHGGRESIEVFTVDNEALTWVGCSTLPEGSMGNGVVADPDTDGFYVTNFLNPADMQAEFEKAFAGEATGEVLHWTPEKGWSVVEGSEMSTPNGIAVSADGQSLYVASWGGRELVELDRTTGEVLNTVAMEIMPDNLRYTEDGKLLVTGQVIDSFETFVGYEFGDLKPAERYDVFALDPETFTVETVAAGEVPGFGNPTTALEVGDRIFVGSVAGDKILQLDKS</sequence>